<evidence type="ECO:0000313" key="1">
    <source>
        <dbReference type="EMBL" id="MCX8523768.1"/>
    </source>
</evidence>
<dbReference type="RefSeq" id="WP_267265076.1">
    <property type="nucleotide sequence ID" value="NZ_JAOVZW010000008.1"/>
</dbReference>
<proteinExistence type="predicted"/>
<keyword evidence="2" id="KW-1185">Reference proteome</keyword>
<dbReference type="EMBL" id="JAOVZW010000008">
    <property type="protein sequence ID" value="MCX8523768.1"/>
    <property type="molecule type" value="Genomic_DNA"/>
</dbReference>
<sequence>MKISLILLFSCFLALNCQLKKDSLNDKFTGWTSHNLNGKVKEITIKSFKIDSIDNTKKQEGLYHQFEFSPTGNELIYNIYDENDVLKFKSTPKYNNEKVVSSTIDNIGEKTTENWVIKKYLLDFYGGEIDCYIDNKLVKKAFNTINKKGHQTSLKVFSNDNKILYEKYLEYDNRENIIKTTDNSYANDTLYIIKSSFTYTKFDKNNNWIERTDKVDGKFLLTERSIVYY</sequence>
<dbReference type="Proteomes" id="UP001073122">
    <property type="component" value="Unassembled WGS sequence"/>
</dbReference>
<accession>A0ABT3XQZ7</accession>
<evidence type="ECO:0008006" key="3">
    <source>
        <dbReference type="Google" id="ProtNLM"/>
    </source>
</evidence>
<reference evidence="1" key="1">
    <citation type="submission" date="2022-10" db="EMBL/GenBank/DDBJ databases">
        <title>Chryseobacterium sp. nov., a novel bacterial species.</title>
        <authorList>
            <person name="Cao Y."/>
        </authorList>
    </citation>
    <scope>NUCLEOTIDE SEQUENCE</scope>
    <source>
        <strain evidence="1">CCTCC AB2015118</strain>
    </source>
</reference>
<name>A0ABT3XQZ7_9FLAO</name>
<organism evidence="1 2">
    <name type="scientific">Chryseobacterium formosus</name>
    <dbReference type="NCBI Taxonomy" id="1537363"/>
    <lineage>
        <taxon>Bacteria</taxon>
        <taxon>Pseudomonadati</taxon>
        <taxon>Bacteroidota</taxon>
        <taxon>Flavobacteriia</taxon>
        <taxon>Flavobacteriales</taxon>
        <taxon>Weeksellaceae</taxon>
        <taxon>Chryseobacterium group</taxon>
        <taxon>Chryseobacterium</taxon>
    </lineage>
</organism>
<protein>
    <recommendedName>
        <fullName evidence="3">DKNYY family protein</fullName>
    </recommendedName>
</protein>
<comment type="caution">
    <text evidence="1">The sequence shown here is derived from an EMBL/GenBank/DDBJ whole genome shotgun (WGS) entry which is preliminary data.</text>
</comment>
<gene>
    <name evidence="1" type="ORF">OF897_07505</name>
</gene>
<evidence type="ECO:0000313" key="2">
    <source>
        <dbReference type="Proteomes" id="UP001073122"/>
    </source>
</evidence>